<accession>Q0P198</accession>
<dbReference type="AlphaFoldDB" id="Q0P198"/>
<name>Q0P198_ORYSI</name>
<feature type="region of interest" description="Disordered" evidence="1">
    <location>
        <begin position="15"/>
        <end position="165"/>
    </location>
</feature>
<feature type="compositionally biased region" description="Basic and acidic residues" evidence="1">
    <location>
        <begin position="153"/>
        <end position="165"/>
    </location>
</feature>
<organism evidence="2">
    <name type="scientific">Oryza sativa subsp. indica</name>
    <name type="common">Rice</name>
    <dbReference type="NCBI Taxonomy" id="39946"/>
    <lineage>
        <taxon>Eukaryota</taxon>
        <taxon>Viridiplantae</taxon>
        <taxon>Streptophyta</taxon>
        <taxon>Embryophyta</taxon>
        <taxon>Tracheophyta</taxon>
        <taxon>Spermatophyta</taxon>
        <taxon>Magnoliopsida</taxon>
        <taxon>Liliopsida</taxon>
        <taxon>Poales</taxon>
        <taxon>Poaceae</taxon>
        <taxon>BOP clade</taxon>
        <taxon>Oryzoideae</taxon>
        <taxon>Oryzeae</taxon>
        <taxon>Oryzinae</taxon>
        <taxon>Oryza</taxon>
        <taxon>Oryza sativa</taxon>
    </lineage>
</organism>
<evidence type="ECO:0000256" key="1">
    <source>
        <dbReference type="SAM" id="MobiDB-lite"/>
    </source>
</evidence>
<proteinExistence type="predicted"/>
<dbReference type="EMBL" id="DQ011604">
    <property type="protein sequence ID" value="AAZ06213.1"/>
    <property type="molecule type" value="Genomic_DNA"/>
</dbReference>
<protein>
    <submittedName>
        <fullName evidence="2">Uncharacterized protein</fullName>
    </submittedName>
</protein>
<sequence length="165" mass="17690">MGGGYPLLHVLRRQREEERVGKEGENMVAASDWSGRSHRRDPPGRTQSHRPTKTAGAAAGRPTRRPGCRPATTLRAASCRSGGDPQEPATADHPAGRHHQATSRRNNLRGPNRLHVAPPDAAVSRGVAARRSRRHQPSSPASYAGGKLRRRRGEVEGEKEGGGGG</sequence>
<evidence type="ECO:0000313" key="2">
    <source>
        <dbReference type="EMBL" id="AAZ06213.1"/>
    </source>
</evidence>
<reference evidence="2" key="1">
    <citation type="journal article" date="2006" name="Nature">
        <title>Sub1A is an ethylene-response-factor-like gene that confers submergence tolerance to rice.</title>
        <authorList>
            <person name="Xu K."/>
            <person name="Xu X."/>
            <person name="Fukao T."/>
            <person name="Canlas P."/>
            <person name="Maghirang-Rodriguez R."/>
            <person name="Heuer S."/>
            <person name="Ismail A.M."/>
            <person name="Bailey-Serres J."/>
            <person name="Ronald P.C."/>
            <person name="Mackill D.J."/>
        </authorList>
    </citation>
    <scope>NUCLEOTIDE SEQUENCE</scope>
</reference>
<feature type="compositionally biased region" description="Basic and acidic residues" evidence="1">
    <location>
        <begin position="15"/>
        <end position="25"/>
    </location>
</feature>
<gene>
    <name evidence="2" type="ORF">TQB7A1.4</name>
</gene>